<dbReference type="OrthoDB" id="9783597at2"/>
<evidence type="ECO:0000313" key="1">
    <source>
        <dbReference type="EMBL" id="CRZ33246.1"/>
    </source>
</evidence>
<evidence type="ECO:0008006" key="3">
    <source>
        <dbReference type="Google" id="ProtNLM"/>
    </source>
</evidence>
<keyword evidence="2" id="KW-1185">Reference proteome</keyword>
<sequence>MQSDTFMLYKLIILYILSRVDFPLTNAQLTAFILEKEYTNYFNIQRAISELLDEEFIAVKTIRNSSLYSITEIGSETLKFFDNMISSGIKEDIEKYLSQNKYKLKEEVSTPADYYQVKKGEFAVKLSVIERDSHIIDLSLIVPSEKEAAAICNNWSEKSSEVYAYLMSVLLS</sequence>
<dbReference type="InterPro" id="IPR036388">
    <property type="entry name" value="WH-like_DNA-bd_sf"/>
</dbReference>
<dbReference type="Pfam" id="PF14277">
    <property type="entry name" value="DUF4364"/>
    <property type="match status" value="1"/>
</dbReference>
<evidence type="ECO:0000313" key="2">
    <source>
        <dbReference type="Proteomes" id="UP000236497"/>
    </source>
</evidence>
<dbReference type="InterPro" id="IPR025374">
    <property type="entry name" value="DUF4364"/>
</dbReference>
<dbReference type="RefSeq" id="WP_103201437.1">
    <property type="nucleotide sequence ID" value="NZ_CVTD020000002.1"/>
</dbReference>
<gene>
    <name evidence="1" type="ORF">HHT355_0030</name>
</gene>
<dbReference type="Gene3D" id="1.10.10.10">
    <property type="entry name" value="Winged helix-like DNA-binding domain superfamily/Winged helix DNA-binding domain"/>
    <property type="match status" value="1"/>
</dbReference>
<dbReference type="EMBL" id="CVTD020000002">
    <property type="protein sequence ID" value="CRZ33246.1"/>
    <property type="molecule type" value="Genomic_DNA"/>
</dbReference>
<accession>A0A0H5SEG4</accession>
<organism evidence="1 2">
    <name type="scientific">Herbinix hemicellulosilytica</name>
    <dbReference type="NCBI Taxonomy" id="1564487"/>
    <lineage>
        <taxon>Bacteria</taxon>
        <taxon>Bacillati</taxon>
        <taxon>Bacillota</taxon>
        <taxon>Clostridia</taxon>
        <taxon>Lachnospirales</taxon>
        <taxon>Lachnospiraceae</taxon>
        <taxon>Herbinix</taxon>
    </lineage>
</organism>
<dbReference type="Proteomes" id="UP000236497">
    <property type="component" value="Unassembled WGS sequence"/>
</dbReference>
<reference evidence="1 2" key="1">
    <citation type="submission" date="2015-06" db="EMBL/GenBank/DDBJ databases">
        <authorList>
            <person name="Wibberg Daniel"/>
        </authorList>
    </citation>
    <scope>NUCLEOTIDE SEQUENCE [LARGE SCALE GENOMIC DNA]</scope>
    <source>
        <strain evidence="1 2">T3/55T</strain>
    </source>
</reference>
<proteinExistence type="predicted"/>
<dbReference type="AlphaFoldDB" id="A0A0H5SEG4"/>
<protein>
    <recommendedName>
        <fullName evidence="3">DUF4364 family protein</fullName>
    </recommendedName>
</protein>
<name>A0A0H5SEG4_HERHM</name>